<evidence type="ECO:0000313" key="1">
    <source>
        <dbReference type="EMBL" id="SMX25855.1"/>
    </source>
</evidence>
<gene>
    <name evidence="1" type="ORF">BOA8489_04000</name>
</gene>
<sequence>MSERHSFSKTRLPVSKAVTGYTHLLFRRRESVMLRFSRMRSLEKFAAVDASNYNLFNSERSLNIRTIFKLNRSAALTEWRGLGAT</sequence>
<dbReference type="AlphaFoldDB" id="A0A238J6U4"/>
<accession>A0A238J6U4</accession>
<dbReference type="EMBL" id="FXXQ01000037">
    <property type="protein sequence ID" value="SMX25855.1"/>
    <property type="molecule type" value="Genomic_DNA"/>
</dbReference>
<reference evidence="2" key="1">
    <citation type="submission" date="2017-05" db="EMBL/GenBank/DDBJ databases">
        <authorList>
            <person name="Rodrigo-Torres L."/>
            <person name="Arahal R. D."/>
            <person name="Lucena T."/>
        </authorList>
    </citation>
    <scope>NUCLEOTIDE SEQUENCE [LARGE SCALE GENOMIC DNA]</scope>
    <source>
        <strain evidence="2">CECT 8489</strain>
    </source>
</reference>
<organism evidence="1 2">
    <name type="scientific">Boseongicola aestuarii</name>
    <dbReference type="NCBI Taxonomy" id="1470561"/>
    <lineage>
        <taxon>Bacteria</taxon>
        <taxon>Pseudomonadati</taxon>
        <taxon>Pseudomonadota</taxon>
        <taxon>Alphaproteobacteria</taxon>
        <taxon>Rhodobacterales</taxon>
        <taxon>Paracoccaceae</taxon>
        <taxon>Boseongicola</taxon>
    </lineage>
</organism>
<proteinExistence type="predicted"/>
<dbReference type="Proteomes" id="UP000201838">
    <property type="component" value="Unassembled WGS sequence"/>
</dbReference>
<protein>
    <submittedName>
        <fullName evidence="1">Uncharacterized protein</fullName>
    </submittedName>
</protein>
<keyword evidence="2" id="KW-1185">Reference proteome</keyword>
<name>A0A238J6U4_9RHOB</name>
<evidence type="ECO:0000313" key="2">
    <source>
        <dbReference type="Proteomes" id="UP000201838"/>
    </source>
</evidence>